<reference evidence="1" key="1">
    <citation type="journal article" date="2014" name="Front. Microbiol.">
        <title>High frequency of phylogenetically diverse reductive dehalogenase-homologous genes in deep subseafloor sedimentary metagenomes.</title>
        <authorList>
            <person name="Kawai M."/>
            <person name="Futagami T."/>
            <person name="Toyoda A."/>
            <person name="Takaki Y."/>
            <person name="Nishi S."/>
            <person name="Hori S."/>
            <person name="Arai W."/>
            <person name="Tsubouchi T."/>
            <person name="Morono Y."/>
            <person name="Uchiyama I."/>
            <person name="Ito T."/>
            <person name="Fujiyama A."/>
            <person name="Inagaki F."/>
            <person name="Takami H."/>
        </authorList>
    </citation>
    <scope>NUCLEOTIDE SEQUENCE</scope>
    <source>
        <strain evidence="1">Expedition CK06-06</strain>
    </source>
</reference>
<dbReference type="EMBL" id="BARV01018768">
    <property type="protein sequence ID" value="GAI23410.1"/>
    <property type="molecule type" value="Genomic_DNA"/>
</dbReference>
<sequence>PEVLYANVEAADGLKRAGIVQQRDNAYFIVDLRKLLEQYLLPGKSWGDLGVTVPSGPVLINSSDPANSNSGMTLAQLELATVASGNPYQPATPAQAGAALGKVKGLVEAQGLMRTGSDSAFAQWVIQQTGGLLAGYENQLLQWITTRNGGAVPPGIVTLYPEPTIFNDHPILSLTQNGKKFIEAMQDNAVQDIAWAKYGFRSGTRVLEQAFPGVAVPPTHTINKTQAPGYAVTQLLLGCFVDNRC</sequence>
<comment type="caution">
    <text evidence="1">The sequence shown here is derived from an EMBL/GenBank/DDBJ whole genome shotgun (WGS) entry which is preliminary data.</text>
</comment>
<evidence type="ECO:0008006" key="2">
    <source>
        <dbReference type="Google" id="ProtNLM"/>
    </source>
</evidence>
<dbReference type="SUPFAM" id="SSF53850">
    <property type="entry name" value="Periplasmic binding protein-like II"/>
    <property type="match status" value="1"/>
</dbReference>
<evidence type="ECO:0000313" key="1">
    <source>
        <dbReference type="EMBL" id="GAI23410.1"/>
    </source>
</evidence>
<accession>X1N985</accession>
<dbReference type="AlphaFoldDB" id="X1N985"/>
<proteinExistence type="predicted"/>
<feature type="non-terminal residue" evidence="1">
    <location>
        <position position="1"/>
    </location>
</feature>
<name>X1N985_9ZZZZ</name>
<protein>
    <recommendedName>
        <fullName evidence="2">PBP domain-containing protein</fullName>
    </recommendedName>
</protein>
<organism evidence="1">
    <name type="scientific">marine sediment metagenome</name>
    <dbReference type="NCBI Taxonomy" id="412755"/>
    <lineage>
        <taxon>unclassified sequences</taxon>
        <taxon>metagenomes</taxon>
        <taxon>ecological metagenomes</taxon>
    </lineage>
</organism>
<gene>
    <name evidence="1" type="ORF">S06H3_31669</name>
</gene>